<dbReference type="Proteomes" id="UP000483379">
    <property type="component" value="Unassembled WGS sequence"/>
</dbReference>
<dbReference type="PANTHER" id="PTHR45833">
    <property type="entry name" value="METHIONINE SYNTHASE"/>
    <property type="match status" value="1"/>
</dbReference>
<sequence length="367" mass="39929">MTGIRLDASIGAIPTETVRAYAENARELADRVSHLVFQHPKLAALLNGNPARLLEVNHRNHAAFVAEILRTGNFPLLAKTLPWIYFTYHNQGVSFDYFPVELSYWKQAIRERLADADTQPLLALYDWMLAAHESSVAAASDFRSPSPAVPEKLHATYARFVEALVACDHLTLLELSRGLLAQGASFPQLLQGLFFPAMVEIGVRWESGRLSVAGEHQATSTAYLVLSRLYSEQPFPAKPRGRAIVASVAGELHELGAWMVAACLDLDGWEVTFLGADCDQDTLIQAVVAESPRFVALSISMLSHLDEARATIAALRAALGDQAETRILVGGQALLSVPSLVEALGADLFLTDCEAAVVWARALDVSM</sequence>
<dbReference type="GO" id="GO:0046872">
    <property type="term" value="F:metal ion binding"/>
    <property type="evidence" value="ECO:0007669"/>
    <property type="project" value="UniProtKB-KW"/>
</dbReference>
<dbReference type="GO" id="GO:0031419">
    <property type="term" value="F:cobalamin binding"/>
    <property type="evidence" value="ECO:0007669"/>
    <property type="project" value="InterPro"/>
</dbReference>
<dbReference type="AlphaFoldDB" id="A0A6M0JVD4"/>
<dbReference type="Gene3D" id="1.10.1240.10">
    <property type="entry name" value="Methionine synthase domain"/>
    <property type="match status" value="1"/>
</dbReference>
<proteinExistence type="predicted"/>
<dbReference type="InterPro" id="IPR006158">
    <property type="entry name" value="Cobalamin-bd"/>
</dbReference>
<dbReference type="RefSeq" id="WP_164450612.1">
    <property type="nucleotide sequence ID" value="NZ_JAAIJQ010000003.1"/>
</dbReference>
<accession>A0A6M0JVD4</accession>
<dbReference type="GO" id="GO:0046653">
    <property type="term" value="P:tetrahydrofolate metabolic process"/>
    <property type="evidence" value="ECO:0007669"/>
    <property type="project" value="TreeGrafter"/>
</dbReference>
<dbReference type="InterPro" id="IPR036594">
    <property type="entry name" value="Meth_synthase_dom"/>
</dbReference>
<dbReference type="SUPFAM" id="SSF52242">
    <property type="entry name" value="Cobalamin (vitamin B12)-binding domain"/>
    <property type="match status" value="1"/>
</dbReference>
<dbReference type="PANTHER" id="PTHR45833:SF1">
    <property type="entry name" value="METHIONINE SYNTHASE"/>
    <property type="match status" value="1"/>
</dbReference>
<dbReference type="Pfam" id="PF02310">
    <property type="entry name" value="B12-binding"/>
    <property type="match status" value="1"/>
</dbReference>
<name>A0A6M0JVD4_9GAMM</name>
<dbReference type="GO" id="GO:0050667">
    <property type="term" value="P:homocysteine metabolic process"/>
    <property type="evidence" value="ECO:0007669"/>
    <property type="project" value="TreeGrafter"/>
</dbReference>
<evidence type="ECO:0000256" key="2">
    <source>
        <dbReference type="ARBA" id="ARBA00023285"/>
    </source>
</evidence>
<dbReference type="InterPro" id="IPR050554">
    <property type="entry name" value="Met_Synthase/Corrinoid"/>
</dbReference>
<comment type="caution">
    <text evidence="4">The sequence shown here is derived from an EMBL/GenBank/DDBJ whole genome shotgun (WGS) entry which is preliminary data.</text>
</comment>
<dbReference type="PROSITE" id="PS51332">
    <property type="entry name" value="B12_BINDING"/>
    <property type="match status" value="1"/>
</dbReference>
<dbReference type="InterPro" id="IPR003759">
    <property type="entry name" value="Cbl-bd_cap"/>
</dbReference>
<organism evidence="4 5">
    <name type="scientific">Thiorhodococcus minor</name>
    <dbReference type="NCBI Taxonomy" id="57489"/>
    <lineage>
        <taxon>Bacteria</taxon>
        <taxon>Pseudomonadati</taxon>
        <taxon>Pseudomonadota</taxon>
        <taxon>Gammaproteobacteria</taxon>
        <taxon>Chromatiales</taxon>
        <taxon>Chromatiaceae</taxon>
        <taxon>Thiorhodococcus</taxon>
    </lineage>
</organism>
<keyword evidence="2" id="KW-0170">Cobalt</keyword>
<protein>
    <submittedName>
        <fullName evidence="4">Cobalamin B12-binding domain-containing protein</fullName>
    </submittedName>
</protein>
<dbReference type="EMBL" id="JAAIJQ010000003">
    <property type="protein sequence ID" value="NEV60563.1"/>
    <property type="molecule type" value="Genomic_DNA"/>
</dbReference>
<evidence type="ECO:0000313" key="4">
    <source>
        <dbReference type="EMBL" id="NEV60563.1"/>
    </source>
</evidence>
<feature type="domain" description="B12-binding" evidence="3">
    <location>
        <begin position="240"/>
        <end position="367"/>
    </location>
</feature>
<dbReference type="Gene3D" id="3.40.50.280">
    <property type="entry name" value="Cobalamin-binding domain"/>
    <property type="match status" value="1"/>
</dbReference>
<reference evidence="4 5" key="1">
    <citation type="submission" date="2020-02" db="EMBL/GenBank/DDBJ databases">
        <title>Genome sequences of Thiorhodococcus mannitoliphagus and Thiorhodococcus minor, purple sulfur photosynthetic bacteria in the gammaproteobacterial family, Chromatiaceae.</title>
        <authorList>
            <person name="Aviles F.A."/>
            <person name="Meyer T.E."/>
            <person name="Kyndt J.A."/>
        </authorList>
    </citation>
    <scope>NUCLEOTIDE SEQUENCE [LARGE SCALE GENOMIC DNA]</scope>
    <source>
        <strain evidence="4 5">DSM 11518</strain>
    </source>
</reference>
<evidence type="ECO:0000256" key="1">
    <source>
        <dbReference type="ARBA" id="ARBA00022723"/>
    </source>
</evidence>
<evidence type="ECO:0000313" key="5">
    <source>
        <dbReference type="Proteomes" id="UP000483379"/>
    </source>
</evidence>
<keyword evidence="1" id="KW-0479">Metal-binding</keyword>
<evidence type="ECO:0000259" key="3">
    <source>
        <dbReference type="PROSITE" id="PS51332"/>
    </source>
</evidence>
<dbReference type="Pfam" id="PF02607">
    <property type="entry name" value="B12-binding_2"/>
    <property type="match status" value="1"/>
</dbReference>
<keyword evidence="5" id="KW-1185">Reference proteome</keyword>
<dbReference type="GO" id="GO:0005829">
    <property type="term" value="C:cytosol"/>
    <property type="evidence" value="ECO:0007669"/>
    <property type="project" value="TreeGrafter"/>
</dbReference>
<dbReference type="GO" id="GO:0008705">
    <property type="term" value="F:methionine synthase activity"/>
    <property type="evidence" value="ECO:0007669"/>
    <property type="project" value="TreeGrafter"/>
</dbReference>
<gene>
    <name evidence="4" type="ORF">G3446_01425</name>
</gene>
<dbReference type="InterPro" id="IPR036724">
    <property type="entry name" value="Cobalamin-bd_sf"/>
</dbReference>